<reference evidence="3 4" key="1">
    <citation type="journal article" date="2021" name="Sci. Rep.">
        <title>The distribution of antibiotic resistance genes in chicken gut microbiota commensals.</title>
        <authorList>
            <person name="Juricova H."/>
            <person name="Matiasovicova J."/>
            <person name="Kubasova T."/>
            <person name="Cejkova D."/>
            <person name="Rychlik I."/>
        </authorList>
    </citation>
    <scope>NUCLEOTIDE SEQUENCE [LARGE SCALE GENOMIC DNA]</scope>
    <source>
        <strain evidence="3 4">An431b</strain>
    </source>
</reference>
<sequence length="100" mass="11599">MRVRRIGSVTLGLGLLVFGLLFLLHTLWDGISYGLIFRFWPCLLISLGLEVLWSLRRQEEGWVYDKGAVVMMVLISFFAMSMAAAQMFFEWTVQTGQIYW</sequence>
<evidence type="ECO:0000259" key="2">
    <source>
        <dbReference type="Pfam" id="PF22570"/>
    </source>
</evidence>
<evidence type="ECO:0000313" key="3">
    <source>
        <dbReference type="EMBL" id="MBM6878529.1"/>
    </source>
</evidence>
<dbReference type="InterPro" id="IPR054331">
    <property type="entry name" value="LiaF_TM"/>
</dbReference>
<keyword evidence="1" id="KW-1133">Transmembrane helix</keyword>
<gene>
    <name evidence="3" type="ORF">H9X83_10240</name>
</gene>
<feature type="transmembrane region" description="Helical" evidence="1">
    <location>
        <begin position="67"/>
        <end position="89"/>
    </location>
</feature>
<evidence type="ECO:0000256" key="1">
    <source>
        <dbReference type="SAM" id="Phobius"/>
    </source>
</evidence>
<proteinExistence type="predicted"/>
<feature type="transmembrane region" description="Helical" evidence="1">
    <location>
        <begin position="7"/>
        <end position="28"/>
    </location>
</feature>
<feature type="domain" description="LiaF transmembrane" evidence="2">
    <location>
        <begin position="11"/>
        <end position="84"/>
    </location>
</feature>
<feature type="transmembrane region" description="Helical" evidence="1">
    <location>
        <begin position="34"/>
        <end position="55"/>
    </location>
</feature>
<keyword evidence="1" id="KW-0812">Transmembrane</keyword>
<keyword evidence="1" id="KW-0472">Membrane</keyword>
<dbReference type="Pfam" id="PF22570">
    <property type="entry name" value="LiaF-TM"/>
    <property type="match status" value="1"/>
</dbReference>
<dbReference type="Proteomes" id="UP000729290">
    <property type="component" value="Unassembled WGS sequence"/>
</dbReference>
<organism evidence="3 4">
    <name type="scientific">Anaerotignum lactatifermentans</name>
    <dbReference type="NCBI Taxonomy" id="160404"/>
    <lineage>
        <taxon>Bacteria</taxon>
        <taxon>Bacillati</taxon>
        <taxon>Bacillota</taxon>
        <taxon>Clostridia</taxon>
        <taxon>Lachnospirales</taxon>
        <taxon>Anaerotignaceae</taxon>
        <taxon>Anaerotignum</taxon>
    </lineage>
</organism>
<evidence type="ECO:0000313" key="4">
    <source>
        <dbReference type="Proteomes" id="UP000729290"/>
    </source>
</evidence>
<protein>
    <recommendedName>
        <fullName evidence="2">LiaF transmembrane domain-containing protein</fullName>
    </recommendedName>
</protein>
<dbReference type="EMBL" id="JACSNV010000015">
    <property type="protein sequence ID" value="MBM6878529.1"/>
    <property type="molecule type" value="Genomic_DNA"/>
</dbReference>
<name>A0ABS2GAN8_9FIRM</name>
<dbReference type="RefSeq" id="WP_205132851.1">
    <property type="nucleotide sequence ID" value="NZ_JACSNT010000003.1"/>
</dbReference>
<accession>A0ABS2GAN8</accession>
<comment type="caution">
    <text evidence="3">The sequence shown here is derived from an EMBL/GenBank/DDBJ whole genome shotgun (WGS) entry which is preliminary data.</text>
</comment>
<keyword evidence="4" id="KW-1185">Reference proteome</keyword>